<dbReference type="PROSITE" id="PS51635">
    <property type="entry name" value="PNPLA"/>
    <property type="match status" value="1"/>
</dbReference>
<keyword evidence="2" id="KW-0677">Repeat</keyword>
<evidence type="ECO:0000256" key="3">
    <source>
        <dbReference type="ARBA" id="ARBA00022801"/>
    </source>
</evidence>
<dbReference type="GeneTree" id="ENSGT00940000158756"/>
<name>A0A8C9WVW4_SANLU</name>
<dbReference type="SUPFAM" id="SSF52151">
    <property type="entry name" value="FabD/lysophospholipase-like"/>
    <property type="match status" value="1"/>
</dbReference>
<dbReference type="PROSITE" id="PS50088">
    <property type="entry name" value="ANK_REPEAT"/>
    <property type="match status" value="4"/>
</dbReference>
<dbReference type="InterPro" id="IPR047148">
    <property type="entry name" value="PLPL9"/>
</dbReference>
<protein>
    <recommendedName>
        <fullName evidence="1">phospholipase A2</fullName>
        <ecNumber evidence="1">3.1.1.4</ecNumber>
    </recommendedName>
</protein>
<dbReference type="PRINTS" id="PR01415">
    <property type="entry name" value="ANKYRIN"/>
</dbReference>
<dbReference type="Gene3D" id="3.40.1090.10">
    <property type="entry name" value="Cytosolic phospholipase A2 catalytic domain"/>
    <property type="match status" value="1"/>
</dbReference>
<feature type="short sequence motif" description="GXSXG" evidence="8">
    <location>
        <begin position="500"/>
        <end position="504"/>
    </location>
</feature>
<dbReference type="PANTHER" id="PTHR24139">
    <property type="entry name" value="CALCIUM-INDEPENDENT PHOSPHOLIPASE A2"/>
    <property type="match status" value="1"/>
</dbReference>
<feature type="repeat" description="ANK" evidence="7">
    <location>
        <begin position="315"/>
        <end position="347"/>
    </location>
</feature>
<dbReference type="InterPro" id="IPR002110">
    <property type="entry name" value="Ankyrin_rpt"/>
</dbReference>
<dbReference type="EC" id="3.1.1.4" evidence="1"/>
<feature type="short sequence motif" description="GXGXXG" evidence="8">
    <location>
        <begin position="468"/>
        <end position="473"/>
    </location>
</feature>
<dbReference type="CDD" id="cd07212">
    <property type="entry name" value="Pat_PNPLA9"/>
    <property type="match status" value="1"/>
</dbReference>
<dbReference type="Pfam" id="PF00023">
    <property type="entry name" value="Ank"/>
    <property type="match status" value="2"/>
</dbReference>
<dbReference type="InterPro" id="IPR036770">
    <property type="entry name" value="Ankyrin_rpt-contain_sf"/>
</dbReference>
<dbReference type="GO" id="GO:2000304">
    <property type="term" value="P:positive regulation of ceramide biosynthetic process"/>
    <property type="evidence" value="ECO:0007669"/>
    <property type="project" value="TreeGrafter"/>
</dbReference>
<keyword evidence="3 8" id="KW-0378">Hydrolase</keyword>
<evidence type="ECO:0000256" key="4">
    <source>
        <dbReference type="ARBA" id="ARBA00023043"/>
    </source>
</evidence>
<dbReference type="PROSITE" id="PS50297">
    <property type="entry name" value="ANK_REP_REGION"/>
    <property type="match status" value="4"/>
</dbReference>
<dbReference type="Ensembl" id="ENSSLUT00000000312.1">
    <property type="protein sequence ID" value="ENSSLUP00000000276.1"/>
    <property type="gene ID" value="ENSSLUG00000000188.1"/>
</dbReference>
<accession>A0A8C9WVW4</accession>
<dbReference type="Pfam" id="PF01734">
    <property type="entry name" value="Patatin"/>
    <property type="match status" value="1"/>
</dbReference>
<feature type="region of interest" description="Disordered" evidence="9">
    <location>
        <begin position="417"/>
        <end position="436"/>
    </location>
</feature>
<evidence type="ECO:0000256" key="9">
    <source>
        <dbReference type="SAM" id="MobiDB-lite"/>
    </source>
</evidence>
<reference evidence="11" key="2">
    <citation type="submission" date="2025-09" db="UniProtKB">
        <authorList>
            <consortium name="Ensembl"/>
        </authorList>
    </citation>
    <scope>IDENTIFICATION</scope>
</reference>
<evidence type="ECO:0000313" key="12">
    <source>
        <dbReference type="Proteomes" id="UP000694568"/>
    </source>
</evidence>
<dbReference type="GO" id="GO:0005739">
    <property type="term" value="C:mitochondrion"/>
    <property type="evidence" value="ECO:0007669"/>
    <property type="project" value="TreeGrafter"/>
</dbReference>
<dbReference type="Gene3D" id="1.25.40.20">
    <property type="entry name" value="Ankyrin repeat-containing domain"/>
    <property type="match status" value="2"/>
</dbReference>
<dbReference type="SMART" id="SM00248">
    <property type="entry name" value="ANK"/>
    <property type="match status" value="6"/>
</dbReference>
<dbReference type="GO" id="GO:0016042">
    <property type="term" value="P:lipid catabolic process"/>
    <property type="evidence" value="ECO:0007669"/>
    <property type="project" value="UniProtKB-UniRule"/>
</dbReference>
<dbReference type="InterPro" id="IPR016035">
    <property type="entry name" value="Acyl_Trfase/lysoPLipase"/>
</dbReference>
<organism evidence="11 12">
    <name type="scientific">Sander lucioperca</name>
    <name type="common">Pike-perch</name>
    <name type="synonym">Perca lucioperca</name>
    <dbReference type="NCBI Taxonomy" id="283035"/>
    <lineage>
        <taxon>Eukaryota</taxon>
        <taxon>Metazoa</taxon>
        <taxon>Chordata</taxon>
        <taxon>Craniata</taxon>
        <taxon>Vertebrata</taxon>
        <taxon>Euteleostomi</taxon>
        <taxon>Actinopterygii</taxon>
        <taxon>Neopterygii</taxon>
        <taxon>Teleostei</taxon>
        <taxon>Neoteleostei</taxon>
        <taxon>Acanthomorphata</taxon>
        <taxon>Eupercaria</taxon>
        <taxon>Perciformes</taxon>
        <taxon>Percoidei</taxon>
        <taxon>Percidae</taxon>
        <taxon>Luciopercinae</taxon>
        <taxon>Sander</taxon>
    </lineage>
</organism>
<dbReference type="PANTHER" id="PTHR24139:SF34">
    <property type="entry name" value="85_88 KDA CALCIUM-INDEPENDENT PHOSPHOLIPASE A2"/>
    <property type="match status" value="1"/>
</dbReference>
<feature type="short sequence motif" description="DGA/G" evidence="8">
    <location>
        <begin position="655"/>
        <end position="657"/>
    </location>
</feature>
<evidence type="ECO:0000259" key="10">
    <source>
        <dbReference type="PROSITE" id="PS51635"/>
    </source>
</evidence>
<dbReference type="GO" id="GO:0047499">
    <property type="term" value="F:calcium-independent phospholipase A2 activity"/>
    <property type="evidence" value="ECO:0007669"/>
    <property type="project" value="InterPro"/>
</dbReference>
<evidence type="ECO:0000256" key="2">
    <source>
        <dbReference type="ARBA" id="ARBA00022737"/>
    </source>
</evidence>
<gene>
    <name evidence="11" type="primary">pla2g6</name>
</gene>
<proteinExistence type="predicted"/>
<evidence type="ECO:0000256" key="1">
    <source>
        <dbReference type="ARBA" id="ARBA00013278"/>
    </source>
</evidence>
<dbReference type="Proteomes" id="UP000694568">
    <property type="component" value="Unplaced"/>
</dbReference>
<evidence type="ECO:0000256" key="8">
    <source>
        <dbReference type="PROSITE-ProRule" id="PRU01161"/>
    </source>
</evidence>
<sequence>MQFLGRLLDTVSSVSTLFTNPYRVRDVPLSDYSGGGKVLLKEEGRMILYKNTQCQSLDCLLMCPETPNMTLRLFQVASEADAMNWFPQYALKLRPFYETLPLKAETTQPIVDCIRNHPDWSSAHIAVETGLRECLKHNYVQSQINARDASGQTPLHLACERGDSACVKELLEESQARTDIRDRNGETPMHCAAKQDTPAIIQVMCSRMCSGVDELNNNGETPLHVACRLGRVESVKALLGGGAKCGVVGGAGYPIHSAMKYSEKGCVEEILKADPGQLQAEDSLYGGTPLHWSKTAEMCRLLLEHGCAVNYLSKTGESALHILTKKGRFEAAMVLLTHGANANLKGQDGNTALHLAMKMDHMELIKALIVFGADVEIHNDLGETPGLIAARTSKGPNRKILLDMLCSVGVQRCLPPSPGSPPPFSDKSKPAGIGNTAIPPPALKTTKHCFLRKNPVHCRMDRLLCLDGGGIKGLVLIQMLIALEREAGQPTRELFDWVAGTSTGGILALAIIHGKSMEYLRCLYFRMKEQVFKGSRPYESAPLEDFLKKEFGENTKMTDVQYPRVMVTSVLADRHPGELHIFRNYDPPSVQRVPPYATTATFKPLITPQVSEYSFMPFFLNLYIPVCTPEQLVWRAARSSGAAPTYFRPMGRFLDGGLLANNPTLDAMAEVHQYNKALKAEGHGNEIKKLGIVVSLGTGKPPQVVVNSVDVFRPSNPLELAKSIFGAKELGKMLVDCCTDSDGCAVDRAGAWCEMIDTIYRRLSPQLSQEVMLDEVSDAILVDMLWDTQMYLYEERETLQYLAKALLDK</sequence>
<feature type="active site" description="Proton acceptor" evidence="8">
    <location>
        <position position="655"/>
    </location>
</feature>
<feature type="active site" description="Nucleophile" evidence="8">
    <location>
        <position position="502"/>
    </location>
</feature>
<keyword evidence="12" id="KW-1185">Reference proteome</keyword>
<dbReference type="GO" id="GO:0035965">
    <property type="term" value="P:cardiolipin acyl-chain remodeling"/>
    <property type="evidence" value="ECO:0007669"/>
    <property type="project" value="TreeGrafter"/>
</dbReference>
<evidence type="ECO:0000256" key="5">
    <source>
        <dbReference type="ARBA" id="ARBA00023098"/>
    </source>
</evidence>
<dbReference type="AlphaFoldDB" id="A0A8C9WVW4"/>
<comment type="catalytic activity">
    <reaction evidence="6">
        <text>a 1,2-diacyl-sn-glycero-3-phosphocholine + H2O = a 1-acyl-sn-glycero-3-phosphocholine + a fatty acid + H(+)</text>
        <dbReference type="Rhea" id="RHEA:15801"/>
        <dbReference type="ChEBI" id="CHEBI:15377"/>
        <dbReference type="ChEBI" id="CHEBI:15378"/>
        <dbReference type="ChEBI" id="CHEBI:28868"/>
        <dbReference type="ChEBI" id="CHEBI:57643"/>
        <dbReference type="ChEBI" id="CHEBI:58168"/>
        <dbReference type="EC" id="3.1.1.4"/>
    </reaction>
    <physiologicalReaction direction="left-to-right" evidence="6">
        <dbReference type="Rhea" id="RHEA:15802"/>
    </physiologicalReaction>
</comment>
<feature type="repeat" description="ANK" evidence="7">
    <location>
        <begin position="348"/>
        <end position="380"/>
    </location>
</feature>
<feature type="domain" description="PNPLA" evidence="10">
    <location>
        <begin position="464"/>
        <end position="668"/>
    </location>
</feature>
<evidence type="ECO:0000313" key="11">
    <source>
        <dbReference type="Ensembl" id="ENSSLUP00000000276.1"/>
    </source>
</evidence>
<dbReference type="InterPro" id="IPR002641">
    <property type="entry name" value="PNPLA_dom"/>
</dbReference>
<keyword evidence="5 8" id="KW-0443">Lipid metabolism</keyword>
<reference evidence="11" key="1">
    <citation type="submission" date="2025-08" db="UniProtKB">
        <authorList>
            <consortium name="Ensembl"/>
        </authorList>
    </citation>
    <scope>IDENTIFICATION</scope>
</reference>
<keyword evidence="8" id="KW-0442">Lipid degradation</keyword>
<keyword evidence="4 7" id="KW-0040">ANK repeat</keyword>
<dbReference type="SUPFAM" id="SSF48403">
    <property type="entry name" value="Ankyrin repeat"/>
    <property type="match status" value="1"/>
</dbReference>
<dbReference type="Pfam" id="PF12796">
    <property type="entry name" value="Ank_2"/>
    <property type="match status" value="2"/>
</dbReference>
<evidence type="ECO:0000256" key="6">
    <source>
        <dbReference type="ARBA" id="ARBA00023422"/>
    </source>
</evidence>
<evidence type="ECO:0000256" key="7">
    <source>
        <dbReference type="PROSITE-ProRule" id="PRU00023"/>
    </source>
</evidence>
<feature type="repeat" description="ANK" evidence="7">
    <location>
        <begin position="150"/>
        <end position="183"/>
    </location>
</feature>
<dbReference type="GO" id="GO:0052816">
    <property type="term" value="F:long-chain fatty acyl-CoA hydrolase activity"/>
    <property type="evidence" value="ECO:0007669"/>
    <property type="project" value="TreeGrafter"/>
</dbReference>
<feature type="repeat" description="ANK" evidence="7">
    <location>
        <begin position="218"/>
        <end position="243"/>
    </location>
</feature>